<evidence type="ECO:0000313" key="2">
    <source>
        <dbReference type="EMBL" id="REC46417.1"/>
    </source>
</evidence>
<dbReference type="EMBL" id="QNVV01000013">
    <property type="protein sequence ID" value="REC46417.1"/>
    <property type="molecule type" value="Genomic_DNA"/>
</dbReference>
<keyword evidence="3" id="KW-1185">Reference proteome</keyword>
<name>A0A3D9AZG6_9FLAO</name>
<reference evidence="2 3" key="1">
    <citation type="submission" date="2018-06" db="EMBL/GenBank/DDBJ databases">
        <title>Novel Chryseobacterium species.</title>
        <authorList>
            <person name="Newman J."/>
            <person name="Hugo C."/>
            <person name="Oosthuizen L."/>
            <person name="Charimba G."/>
        </authorList>
    </citation>
    <scope>NUCLEOTIDE SEQUENCE [LARGE SCALE GENOMIC DNA]</scope>
    <source>
        <strain evidence="2 3">7_F195</strain>
    </source>
</reference>
<dbReference type="AlphaFoldDB" id="A0A3D9AZG6"/>
<gene>
    <name evidence="2" type="ORF">DRF67_14145</name>
</gene>
<comment type="caution">
    <text evidence="2">The sequence shown here is derived from an EMBL/GenBank/DDBJ whole genome shotgun (WGS) entry which is preliminary data.</text>
</comment>
<keyword evidence="1" id="KW-0812">Transmembrane</keyword>
<sequence>MVKRSIKAGEIPAFFVCMSLVFFVKLIIKIWNTMKRYVLILLTMLLANRISAQEEDLKVNHLYFVLDSASFSTIRSSGQFAKWSSLDRGLPDFLPTDTGSTTLYMRGKSTYLEIMGPDNRFGEKEGAIGIGFSWDTPGKFSDDISKKIKNKGLPFKRSNAMWDFKGKDVLWYSAYYTDLKGGIATWYAFYNPEFLTRLYHKEYPFFTREAFLEKAFDDNKEIRDLSSIALECTAEDFHKLTRELHSLGITPVEKNGDAVTFDIDSIRITMTQIPNTKSRIKELRLKTKKGKKEDLELGKIKVRHQDNELIMMFN</sequence>
<accession>A0A3D9AZG6</accession>
<feature type="transmembrane region" description="Helical" evidence="1">
    <location>
        <begin position="12"/>
        <end position="31"/>
    </location>
</feature>
<proteinExistence type="predicted"/>
<keyword evidence="1" id="KW-1133">Transmembrane helix</keyword>
<keyword evidence="1" id="KW-0472">Membrane</keyword>
<organism evidence="2 3">
    <name type="scientific">Chryseobacterium pennipullorum</name>
    <dbReference type="NCBI Taxonomy" id="2258963"/>
    <lineage>
        <taxon>Bacteria</taxon>
        <taxon>Pseudomonadati</taxon>
        <taxon>Bacteroidota</taxon>
        <taxon>Flavobacteriia</taxon>
        <taxon>Flavobacteriales</taxon>
        <taxon>Weeksellaceae</taxon>
        <taxon>Chryseobacterium group</taxon>
        <taxon>Chryseobacterium</taxon>
    </lineage>
</organism>
<protein>
    <submittedName>
        <fullName evidence="2">Uncharacterized protein</fullName>
    </submittedName>
</protein>
<dbReference type="InterPro" id="IPR043869">
    <property type="entry name" value="DUF5829"/>
</dbReference>
<evidence type="ECO:0000313" key="3">
    <source>
        <dbReference type="Proteomes" id="UP000256257"/>
    </source>
</evidence>
<dbReference type="Proteomes" id="UP000256257">
    <property type="component" value="Unassembled WGS sequence"/>
</dbReference>
<evidence type="ECO:0000256" key="1">
    <source>
        <dbReference type="SAM" id="Phobius"/>
    </source>
</evidence>
<dbReference type="Pfam" id="PF19147">
    <property type="entry name" value="DUF5829"/>
    <property type="match status" value="1"/>
</dbReference>